<sequence length="73" mass="8373">IMTAPPRPSTSKRLRTSTQEAPVDRTFDVSRFQSIKAKDRYVKNYEVKALVSDRDIEYDNFACFGVNAIIMRG</sequence>
<evidence type="ECO:0000313" key="2">
    <source>
        <dbReference type="EMBL" id="CAK9144289.1"/>
    </source>
</evidence>
<proteinExistence type="predicted"/>
<name>A0ABC8RH45_9AQUA</name>
<gene>
    <name evidence="2" type="ORF">ILEXP_LOCUS12038</name>
</gene>
<protein>
    <submittedName>
        <fullName evidence="2">Uncharacterized protein</fullName>
    </submittedName>
</protein>
<keyword evidence="3" id="KW-1185">Reference proteome</keyword>
<comment type="caution">
    <text evidence="2">The sequence shown here is derived from an EMBL/GenBank/DDBJ whole genome shotgun (WGS) entry which is preliminary data.</text>
</comment>
<dbReference type="AlphaFoldDB" id="A0ABC8RH45"/>
<organism evidence="2 3">
    <name type="scientific">Ilex paraguariensis</name>
    <name type="common">yerba mate</name>
    <dbReference type="NCBI Taxonomy" id="185542"/>
    <lineage>
        <taxon>Eukaryota</taxon>
        <taxon>Viridiplantae</taxon>
        <taxon>Streptophyta</taxon>
        <taxon>Embryophyta</taxon>
        <taxon>Tracheophyta</taxon>
        <taxon>Spermatophyta</taxon>
        <taxon>Magnoliopsida</taxon>
        <taxon>eudicotyledons</taxon>
        <taxon>Gunneridae</taxon>
        <taxon>Pentapetalae</taxon>
        <taxon>asterids</taxon>
        <taxon>campanulids</taxon>
        <taxon>Aquifoliales</taxon>
        <taxon>Aquifoliaceae</taxon>
        <taxon>Ilex</taxon>
    </lineage>
</organism>
<evidence type="ECO:0000313" key="3">
    <source>
        <dbReference type="Proteomes" id="UP001642360"/>
    </source>
</evidence>
<accession>A0ABC8RH45</accession>
<feature type="non-terminal residue" evidence="2">
    <location>
        <position position="1"/>
    </location>
</feature>
<evidence type="ECO:0000256" key="1">
    <source>
        <dbReference type="SAM" id="MobiDB-lite"/>
    </source>
</evidence>
<dbReference type="EMBL" id="CAUOFW020001388">
    <property type="protein sequence ID" value="CAK9144289.1"/>
    <property type="molecule type" value="Genomic_DNA"/>
</dbReference>
<reference evidence="2 3" key="1">
    <citation type="submission" date="2024-02" db="EMBL/GenBank/DDBJ databases">
        <authorList>
            <person name="Vignale AGUSTIN F."/>
            <person name="Sosa J E."/>
            <person name="Modenutti C."/>
        </authorList>
    </citation>
    <scope>NUCLEOTIDE SEQUENCE [LARGE SCALE GENOMIC DNA]</scope>
</reference>
<feature type="region of interest" description="Disordered" evidence="1">
    <location>
        <begin position="1"/>
        <end position="20"/>
    </location>
</feature>
<dbReference type="Proteomes" id="UP001642360">
    <property type="component" value="Unassembled WGS sequence"/>
</dbReference>